<evidence type="ECO:0000313" key="4">
    <source>
        <dbReference type="Proteomes" id="UP000198809"/>
    </source>
</evidence>
<dbReference type="AlphaFoldDB" id="A0A1H8LBS8"/>
<name>A0A1H8LBS8_9BACL</name>
<accession>A0A1H8LBS8</accession>
<dbReference type="EMBL" id="CP076607">
    <property type="protein sequence ID" value="QWU17347.1"/>
    <property type="molecule type" value="Genomic_DNA"/>
</dbReference>
<proteinExistence type="predicted"/>
<evidence type="ECO:0000313" key="5">
    <source>
        <dbReference type="Proteomes" id="UP000683429"/>
    </source>
</evidence>
<dbReference type="Proteomes" id="UP000198809">
    <property type="component" value="Unassembled WGS sequence"/>
</dbReference>
<organism evidence="3 4">
    <name type="scientific">Paenibacillus sophorae</name>
    <dbReference type="NCBI Taxonomy" id="1333845"/>
    <lineage>
        <taxon>Bacteria</taxon>
        <taxon>Bacillati</taxon>
        <taxon>Bacillota</taxon>
        <taxon>Bacilli</taxon>
        <taxon>Bacillales</taxon>
        <taxon>Paenibacillaceae</taxon>
        <taxon>Paenibacillus</taxon>
    </lineage>
</organism>
<reference evidence="3 4" key="1">
    <citation type="submission" date="2016-10" db="EMBL/GenBank/DDBJ databases">
        <authorList>
            <person name="de Groot N.N."/>
        </authorList>
    </citation>
    <scope>NUCLEOTIDE SEQUENCE [LARGE SCALE GENOMIC DNA]</scope>
    <source>
        <strain evidence="3 4">CGMCC 1.10238</strain>
    </source>
</reference>
<feature type="compositionally biased region" description="Basic and acidic residues" evidence="1">
    <location>
        <begin position="69"/>
        <end position="79"/>
    </location>
</feature>
<dbReference type="Proteomes" id="UP000683429">
    <property type="component" value="Chromosome"/>
</dbReference>
<evidence type="ECO:0000313" key="2">
    <source>
        <dbReference type="EMBL" id="QWU17347.1"/>
    </source>
</evidence>
<evidence type="ECO:0000313" key="3">
    <source>
        <dbReference type="EMBL" id="SEO02543.1"/>
    </source>
</evidence>
<feature type="region of interest" description="Disordered" evidence="1">
    <location>
        <begin position="39"/>
        <end position="79"/>
    </location>
</feature>
<dbReference type="STRING" id="1333845.SAMN04487895_104269"/>
<evidence type="ECO:0000256" key="1">
    <source>
        <dbReference type="SAM" id="MobiDB-lite"/>
    </source>
</evidence>
<dbReference type="EMBL" id="FODH01000004">
    <property type="protein sequence ID" value="SEO02543.1"/>
    <property type="molecule type" value="Genomic_DNA"/>
</dbReference>
<keyword evidence="5" id="KW-1185">Reference proteome</keyword>
<gene>
    <name evidence="2" type="ORF">KP014_09445</name>
    <name evidence="3" type="ORF">SAMN04487895_104269</name>
</gene>
<protein>
    <submittedName>
        <fullName evidence="3">Uncharacterized protein</fullName>
    </submittedName>
</protein>
<dbReference type="RefSeq" id="WP_036603396.1">
    <property type="nucleotide sequence ID" value="NZ_CP076607.1"/>
</dbReference>
<sequence>MNIDTGELIRLKQPDVKPVAGEFEPLPAALQAAARKKLGDADSATVSMSSGGRLSKWAREQRKKRRKAARDARRINRSK</sequence>
<dbReference type="OrthoDB" id="9987091at2"/>
<reference evidence="2 5" key="2">
    <citation type="submission" date="2021-06" db="EMBL/GenBank/DDBJ databases">
        <title>Whole genome sequence of Paenibacillus sophorae DSM23020 for comparative genomics.</title>
        <authorList>
            <person name="Kim M.-J."/>
            <person name="Lee G."/>
            <person name="Shin J.-H."/>
        </authorList>
    </citation>
    <scope>NUCLEOTIDE SEQUENCE [LARGE SCALE GENOMIC DNA]</scope>
    <source>
        <strain evidence="2 5">DSM 23020</strain>
    </source>
</reference>